<dbReference type="EMBL" id="CAJVQB010031469">
    <property type="protein sequence ID" value="CAG8816933.1"/>
    <property type="molecule type" value="Genomic_DNA"/>
</dbReference>
<keyword evidence="2" id="KW-1185">Reference proteome</keyword>
<gene>
    <name evidence="1" type="ORF">GMARGA_LOCUS26672</name>
</gene>
<comment type="caution">
    <text evidence="1">The sequence shown here is derived from an EMBL/GenBank/DDBJ whole genome shotgun (WGS) entry which is preliminary data.</text>
</comment>
<name>A0ABN7W5N9_GIGMA</name>
<dbReference type="Proteomes" id="UP000789901">
    <property type="component" value="Unassembled WGS sequence"/>
</dbReference>
<sequence length="134" mass="16064">ISYKNLIGLGNEKEQLEQLYSILNITIIQTAPIELSLIQDQLQLFLMSPEENLKKWHIAYSWGFHYHFLEDEKHHALLFIKFQTDFFCQYCLENGHPAPKCIQLHDNSLKATFYKHENKFIYKNIFDFVISEFY</sequence>
<accession>A0ABN7W5N9</accession>
<organism evidence="1 2">
    <name type="scientific">Gigaspora margarita</name>
    <dbReference type="NCBI Taxonomy" id="4874"/>
    <lineage>
        <taxon>Eukaryota</taxon>
        <taxon>Fungi</taxon>
        <taxon>Fungi incertae sedis</taxon>
        <taxon>Mucoromycota</taxon>
        <taxon>Glomeromycotina</taxon>
        <taxon>Glomeromycetes</taxon>
        <taxon>Diversisporales</taxon>
        <taxon>Gigasporaceae</taxon>
        <taxon>Gigaspora</taxon>
    </lineage>
</organism>
<protein>
    <submittedName>
        <fullName evidence="1">1482_t:CDS:1</fullName>
    </submittedName>
</protein>
<evidence type="ECO:0000313" key="1">
    <source>
        <dbReference type="EMBL" id="CAG8816933.1"/>
    </source>
</evidence>
<reference evidence="1 2" key="1">
    <citation type="submission" date="2021-06" db="EMBL/GenBank/DDBJ databases">
        <authorList>
            <person name="Kallberg Y."/>
            <person name="Tangrot J."/>
            <person name="Rosling A."/>
        </authorList>
    </citation>
    <scope>NUCLEOTIDE SEQUENCE [LARGE SCALE GENOMIC DNA]</scope>
    <source>
        <strain evidence="1 2">120-4 pot B 10/14</strain>
    </source>
</reference>
<proteinExistence type="predicted"/>
<evidence type="ECO:0000313" key="2">
    <source>
        <dbReference type="Proteomes" id="UP000789901"/>
    </source>
</evidence>
<feature type="non-terminal residue" evidence="1">
    <location>
        <position position="1"/>
    </location>
</feature>